<accession>H6RW79</accession>
<keyword evidence="4" id="KW-1185">Reference proteome</keyword>
<feature type="region of interest" description="Disordered" evidence="1">
    <location>
        <begin position="1"/>
        <end position="63"/>
    </location>
</feature>
<dbReference type="KEGG" id="bsd:BLASA_1155"/>
<dbReference type="PANTHER" id="PTHR21666:SF270">
    <property type="entry name" value="MUREIN HYDROLASE ACTIVATOR ENVC"/>
    <property type="match status" value="1"/>
</dbReference>
<proteinExistence type="predicted"/>
<dbReference type="GO" id="GO:0004222">
    <property type="term" value="F:metalloendopeptidase activity"/>
    <property type="evidence" value="ECO:0007669"/>
    <property type="project" value="TreeGrafter"/>
</dbReference>
<dbReference type="Gene3D" id="2.70.70.10">
    <property type="entry name" value="Glucose Permease (Domain IIA)"/>
    <property type="match status" value="1"/>
</dbReference>
<feature type="compositionally biased region" description="Low complexity" evidence="1">
    <location>
        <begin position="14"/>
        <end position="44"/>
    </location>
</feature>
<reference evidence="4" key="2">
    <citation type="submission" date="2012-02" db="EMBL/GenBank/DDBJ databases">
        <title>Complete genome sequence of Blastococcus saxobsidens strain DD2.</title>
        <authorList>
            <person name="Genoscope."/>
        </authorList>
    </citation>
    <scope>NUCLEOTIDE SEQUENCE [LARGE SCALE GENOMIC DNA]</scope>
    <source>
        <strain evidence="4">DD2</strain>
    </source>
</reference>
<feature type="region of interest" description="Disordered" evidence="1">
    <location>
        <begin position="126"/>
        <end position="166"/>
    </location>
</feature>
<dbReference type="RefSeq" id="WP_014374996.1">
    <property type="nucleotide sequence ID" value="NC_016943.1"/>
</dbReference>
<dbReference type="Pfam" id="PF01551">
    <property type="entry name" value="Peptidase_M23"/>
    <property type="match status" value="1"/>
</dbReference>
<reference evidence="3 4" key="1">
    <citation type="journal article" date="2012" name="J. Bacteriol.">
        <title>Genome Sequence of Blastococcus saxobsidens DD2, a Stone-Inhabiting Bacterium.</title>
        <authorList>
            <person name="Chouaia B."/>
            <person name="Crotti E."/>
            <person name="Brusetti L."/>
            <person name="Daffonchio D."/>
            <person name="Essoussi I."/>
            <person name="Nouioui I."/>
            <person name="Sbissi I."/>
            <person name="Ghodhbane-Gtari F."/>
            <person name="Gtari M."/>
            <person name="Vacherie B."/>
            <person name="Barbe V."/>
            <person name="Medigue C."/>
            <person name="Gury J."/>
            <person name="Pujic P."/>
            <person name="Normand P."/>
        </authorList>
    </citation>
    <scope>NUCLEOTIDE SEQUENCE [LARGE SCALE GENOMIC DNA]</scope>
    <source>
        <strain evidence="3 4">DD2</strain>
    </source>
</reference>
<dbReference type="STRING" id="1146883.BLASA_1155"/>
<evidence type="ECO:0000259" key="2">
    <source>
        <dbReference type="Pfam" id="PF01551"/>
    </source>
</evidence>
<feature type="compositionally biased region" description="Basic and acidic residues" evidence="1">
    <location>
        <begin position="1"/>
        <end position="11"/>
    </location>
</feature>
<dbReference type="InterPro" id="IPR050570">
    <property type="entry name" value="Cell_wall_metabolism_enzyme"/>
</dbReference>
<dbReference type="EMBL" id="FO117623">
    <property type="protein sequence ID" value="CCG02096.1"/>
    <property type="molecule type" value="Genomic_DNA"/>
</dbReference>
<dbReference type="HOGENOM" id="CLU_029425_3_4_11"/>
<dbReference type="PANTHER" id="PTHR21666">
    <property type="entry name" value="PEPTIDASE-RELATED"/>
    <property type="match status" value="1"/>
</dbReference>
<feature type="domain" description="M23ase beta-sheet core" evidence="2">
    <location>
        <begin position="353"/>
        <end position="450"/>
    </location>
</feature>
<evidence type="ECO:0000313" key="4">
    <source>
        <dbReference type="Proteomes" id="UP000007517"/>
    </source>
</evidence>
<sequence length="461" mass="46579">MSSLHHDRLPEEGAAPADPVVTTATPARRTTRSSTAATEGTAGSPVPPQRQGKVQSAGGRRVAGSTARAVGAAAVGAETAGTKAVTVTTATAEVLHAKATTATPATRKAAGAARTVAAAAKAPAAAKAATAKPAAEGTATRRPTPCKRNAVDPAAPEPGVHRTGLVTTRPATAETALVVVADVPPAAPSPALVLPVPADVARSADAERVVAGVAQGRAGLLARRLPSVRRRPVIYLAAALIGALSVSGASAAPAEVQTRTVSHSVSVAEQLGLEATAPAVVDDEATSHLRGLVASRNARDAERTAAADAQAEADRLAAEEAARIAAEAARPKAVHPVEGARLTSGFGARWGTLHAGVDFAAPMRTPERAAMDGVVLEAGPAAGFGLVVYLQHENGDVTVYGHMDEILVEPGQVVRAGDTIALLGNRGQSTGPHLHFEVRVGGLDGQKVDPLPWLRERGVHI</sequence>
<dbReference type="eggNOG" id="COG0739">
    <property type="taxonomic scope" value="Bacteria"/>
</dbReference>
<dbReference type="CDD" id="cd12797">
    <property type="entry name" value="M23_peptidase"/>
    <property type="match status" value="1"/>
</dbReference>
<dbReference type="Proteomes" id="UP000007517">
    <property type="component" value="Chromosome"/>
</dbReference>
<name>H6RW79_BLASD</name>
<gene>
    <name evidence="3" type="ordered locus">BLASA_1155</name>
</gene>
<protein>
    <submittedName>
        <fullName evidence="3">Peptidase M23 (Modular protein)</fullName>
    </submittedName>
</protein>
<evidence type="ECO:0000313" key="3">
    <source>
        <dbReference type="EMBL" id="CCG02096.1"/>
    </source>
</evidence>
<feature type="compositionally biased region" description="Low complexity" evidence="1">
    <location>
        <begin position="126"/>
        <end position="140"/>
    </location>
</feature>
<dbReference type="InterPro" id="IPR016047">
    <property type="entry name" value="M23ase_b-sheet_dom"/>
</dbReference>
<dbReference type="InterPro" id="IPR011055">
    <property type="entry name" value="Dup_hybrid_motif"/>
</dbReference>
<dbReference type="SUPFAM" id="SSF51261">
    <property type="entry name" value="Duplicated hybrid motif"/>
    <property type="match status" value="1"/>
</dbReference>
<organism evidence="3 4">
    <name type="scientific">Blastococcus saxobsidens (strain DD2)</name>
    <dbReference type="NCBI Taxonomy" id="1146883"/>
    <lineage>
        <taxon>Bacteria</taxon>
        <taxon>Bacillati</taxon>
        <taxon>Actinomycetota</taxon>
        <taxon>Actinomycetes</taxon>
        <taxon>Geodermatophilales</taxon>
        <taxon>Geodermatophilaceae</taxon>
        <taxon>Blastococcus</taxon>
    </lineage>
</organism>
<evidence type="ECO:0000256" key="1">
    <source>
        <dbReference type="SAM" id="MobiDB-lite"/>
    </source>
</evidence>
<dbReference type="AlphaFoldDB" id="H6RW79"/>